<gene>
    <name evidence="8" type="ORF">FJTKL_13420</name>
</gene>
<dbReference type="Proteomes" id="UP001600888">
    <property type="component" value="Unassembled WGS sequence"/>
</dbReference>
<evidence type="ECO:0000256" key="1">
    <source>
        <dbReference type="ARBA" id="ARBA00004167"/>
    </source>
</evidence>
<dbReference type="InterPro" id="IPR051694">
    <property type="entry name" value="Immunoregulatory_rcpt-like"/>
</dbReference>
<sequence length="290" mass="30664">MAGETVRMSRLCQFTITALLLVFCSISGALADDPLQFLYPDEDGLEFHYLDRIDVSYESNFSAPFLFTWCGQGNAQEAQQDRPDGGNATTQITLQFTSDGNLDCWFNLRIHDLGDSSSLSFNSPSFTYVYTTRKGGPATLGLPTATQTSVSTPTASSVITATVTSSSTPPPSGLSTGAKAGIGVGVAVGAIAIAAAAGAFIFRRRKRARSGLRRTDTRDVSGEASPGLYPELQGDQQAAELGGMGAFKGKYAPVAPESPQEMPADHNSPEIERHELPAGLDGMSEGNVRP</sequence>
<evidence type="ECO:0000256" key="5">
    <source>
        <dbReference type="SAM" id="MobiDB-lite"/>
    </source>
</evidence>
<evidence type="ECO:0000256" key="7">
    <source>
        <dbReference type="SAM" id="SignalP"/>
    </source>
</evidence>
<evidence type="ECO:0008006" key="10">
    <source>
        <dbReference type="Google" id="ProtNLM"/>
    </source>
</evidence>
<evidence type="ECO:0000256" key="4">
    <source>
        <dbReference type="ARBA" id="ARBA00023136"/>
    </source>
</evidence>
<accession>A0ABR4EAX7</accession>
<keyword evidence="4 6" id="KW-0472">Membrane</keyword>
<feature type="compositionally biased region" description="Basic and acidic residues" evidence="5">
    <location>
        <begin position="263"/>
        <end position="276"/>
    </location>
</feature>
<comment type="caution">
    <text evidence="8">The sequence shown here is derived from an EMBL/GenBank/DDBJ whole genome shotgun (WGS) entry which is preliminary data.</text>
</comment>
<evidence type="ECO:0000313" key="9">
    <source>
        <dbReference type="Proteomes" id="UP001600888"/>
    </source>
</evidence>
<keyword evidence="3 6" id="KW-1133">Transmembrane helix</keyword>
<keyword evidence="9" id="KW-1185">Reference proteome</keyword>
<dbReference type="EMBL" id="JBAWTH010000075">
    <property type="protein sequence ID" value="KAL2279553.1"/>
    <property type="molecule type" value="Genomic_DNA"/>
</dbReference>
<keyword evidence="2 6" id="KW-0812">Transmembrane</keyword>
<protein>
    <recommendedName>
        <fullName evidence="10">Mid2 domain-containing protein</fullName>
    </recommendedName>
</protein>
<organism evidence="8 9">
    <name type="scientific">Diaporthe vaccinii</name>
    <dbReference type="NCBI Taxonomy" id="105482"/>
    <lineage>
        <taxon>Eukaryota</taxon>
        <taxon>Fungi</taxon>
        <taxon>Dikarya</taxon>
        <taxon>Ascomycota</taxon>
        <taxon>Pezizomycotina</taxon>
        <taxon>Sordariomycetes</taxon>
        <taxon>Sordariomycetidae</taxon>
        <taxon>Diaporthales</taxon>
        <taxon>Diaporthaceae</taxon>
        <taxon>Diaporthe</taxon>
        <taxon>Diaporthe eres species complex</taxon>
    </lineage>
</organism>
<comment type="subcellular location">
    <subcellularLocation>
        <location evidence="1">Membrane</location>
        <topology evidence="1">Single-pass membrane protein</topology>
    </subcellularLocation>
</comment>
<evidence type="ECO:0000256" key="2">
    <source>
        <dbReference type="ARBA" id="ARBA00022692"/>
    </source>
</evidence>
<feature type="region of interest" description="Disordered" evidence="5">
    <location>
        <begin position="208"/>
        <end position="290"/>
    </location>
</feature>
<feature type="signal peptide" evidence="7">
    <location>
        <begin position="1"/>
        <end position="31"/>
    </location>
</feature>
<name>A0ABR4EAX7_9PEZI</name>
<evidence type="ECO:0000256" key="3">
    <source>
        <dbReference type="ARBA" id="ARBA00022989"/>
    </source>
</evidence>
<dbReference type="PANTHER" id="PTHR15549">
    <property type="entry name" value="PAIRED IMMUNOGLOBULIN-LIKE TYPE 2 RECEPTOR"/>
    <property type="match status" value="1"/>
</dbReference>
<evidence type="ECO:0000313" key="8">
    <source>
        <dbReference type="EMBL" id="KAL2279553.1"/>
    </source>
</evidence>
<proteinExistence type="predicted"/>
<feature type="chain" id="PRO_5045988542" description="Mid2 domain-containing protein" evidence="7">
    <location>
        <begin position="32"/>
        <end position="290"/>
    </location>
</feature>
<keyword evidence="7" id="KW-0732">Signal</keyword>
<reference evidence="8 9" key="1">
    <citation type="submission" date="2024-03" db="EMBL/GenBank/DDBJ databases">
        <title>A high-quality draft genome sequence of Diaporthe vaccinii, a causative agent of upright dieback and viscid rot disease in cranberry plants.</title>
        <authorList>
            <person name="Sarrasin M."/>
            <person name="Lang B.F."/>
            <person name="Burger G."/>
        </authorList>
    </citation>
    <scope>NUCLEOTIDE SEQUENCE [LARGE SCALE GENOMIC DNA]</scope>
    <source>
        <strain evidence="8 9">IS7</strain>
    </source>
</reference>
<feature type="transmembrane region" description="Helical" evidence="6">
    <location>
        <begin position="180"/>
        <end position="202"/>
    </location>
</feature>
<evidence type="ECO:0000256" key="6">
    <source>
        <dbReference type="SAM" id="Phobius"/>
    </source>
</evidence>